<dbReference type="GO" id="GO:0006364">
    <property type="term" value="P:rRNA processing"/>
    <property type="evidence" value="ECO:0007669"/>
    <property type="project" value="UniProtKB-KW"/>
</dbReference>
<sequence>MPTEQKQKAANLESAQKQMGLKEQLLFTSVFQVKAAQNEKKLKDVPVKQEKRVDSSVDKARCSSNESYSTFLRKQHANVSFTPAWADLDRKPVGEEDDDPLLRSVGDYLSDKTIALPKGVLGYTRMTDINKETRSEGSKIISLEFHKSEPVALVGGNHGIVTLFKCLQENAKELAES</sequence>
<dbReference type="InterPro" id="IPR045161">
    <property type="entry name" value="Utp18"/>
</dbReference>
<accession>A0AA88I411</accession>
<dbReference type="PANTHER" id="PTHR18359">
    <property type="entry name" value="WD-REPEAT PROTEIN-RELATED"/>
    <property type="match status" value="1"/>
</dbReference>
<organism evidence="6 7">
    <name type="scientific">Artemia franciscana</name>
    <name type="common">Brine shrimp</name>
    <name type="synonym">Artemia sanfranciscana</name>
    <dbReference type="NCBI Taxonomy" id="6661"/>
    <lineage>
        <taxon>Eukaryota</taxon>
        <taxon>Metazoa</taxon>
        <taxon>Ecdysozoa</taxon>
        <taxon>Arthropoda</taxon>
        <taxon>Crustacea</taxon>
        <taxon>Branchiopoda</taxon>
        <taxon>Anostraca</taxon>
        <taxon>Artemiidae</taxon>
        <taxon>Artemia</taxon>
    </lineage>
</organism>
<dbReference type="AlphaFoldDB" id="A0AA88I411"/>
<evidence type="ECO:0000313" key="7">
    <source>
        <dbReference type="Proteomes" id="UP001187531"/>
    </source>
</evidence>
<dbReference type="InterPro" id="IPR015943">
    <property type="entry name" value="WD40/YVTN_repeat-like_dom_sf"/>
</dbReference>
<reference evidence="6" key="1">
    <citation type="submission" date="2023-07" db="EMBL/GenBank/DDBJ databases">
        <title>Chromosome-level genome assembly of Artemia franciscana.</title>
        <authorList>
            <person name="Jo E."/>
        </authorList>
    </citation>
    <scope>NUCLEOTIDE SEQUENCE</scope>
    <source>
        <tissue evidence="6">Whole body</tissue>
    </source>
</reference>
<proteinExistence type="predicted"/>
<keyword evidence="7" id="KW-1185">Reference proteome</keyword>
<dbReference type="Gene3D" id="2.130.10.10">
    <property type="entry name" value="YVTN repeat-like/Quinoprotein amine dehydrogenase"/>
    <property type="match status" value="1"/>
</dbReference>
<evidence type="ECO:0000256" key="4">
    <source>
        <dbReference type="ARBA" id="ARBA00022737"/>
    </source>
</evidence>
<name>A0AA88I411_ARTSF</name>
<keyword evidence="4" id="KW-0677">Repeat</keyword>
<dbReference type="PANTHER" id="PTHR18359:SF0">
    <property type="entry name" value="U3 SMALL NUCLEOLAR RNA-ASSOCIATED PROTEIN 18 HOMOLOG"/>
    <property type="match status" value="1"/>
</dbReference>
<evidence type="ECO:0000313" key="6">
    <source>
        <dbReference type="EMBL" id="KAK2717796.1"/>
    </source>
</evidence>
<dbReference type="EMBL" id="JAVRJZ010000010">
    <property type="protein sequence ID" value="KAK2717796.1"/>
    <property type="molecule type" value="Genomic_DNA"/>
</dbReference>
<keyword evidence="5" id="KW-0539">Nucleus</keyword>
<gene>
    <name evidence="6" type="ORF">QYM36_006556</name>
</gene>
<dbReference type="Proteomes" id="UP001187531">
    <property type="component" value="Unassembled WGS sequence"/>
</dbReference>
<dbReference type="GO" id="GO:0034388">
    <property type="term" value="C:Pwp2p-containing subcomplex of 90S preribosome"/>
    <property type="evidence" value="ECO:0007669"/>
    <property type="project" value="TreeGrafter"/>
</dbReference>
<keyword evidence="2" id="KW-0698">rRNA processing</keyword>
<evidence type="ECO:0000256" key="5">
    <source>
        <dbReference type="ARBA" id="ARBA00023242"/>
    </source>
</evidence>
<evidence type="ECO:0000256" key="2">
    <source>
        <dbReference type="ARBA" id="ARBA00022552"/>
    </source>
</evidence>
<comment type="caution">
    <text evidence="6">The sequence shown here is derived from an EMBL/GenBank/DDBJ whole genome shotgun (WGS) entry which is preliminary data.</text>
</comment>
<evidence type="ECO:0000256" key="3">
    <source>
        <dbReference type="ARBA" id="ARBA00022574"/>
    </source>
</evidence>
<comment type="subcellular location">
    <subcellularLocation>
        <location evidence="1">Nucleus</location>
        <location evidence="1">Nucleolus</location>
    </subcellularLocation>
</comment>
<dbReference type="GO" id="GO:0032040">
    <property type="term" value="C:small-subunit processome"/>
    <property type="evidence" value="ECO:0007669"/>
    <property type="project" value="TreeGrafter"/>
</dbReference>
<evidence type="ECO:0000256" key="1">
    <source>
        <dbReference type="ARBA" id="ARBA00004604"/>
    </source>
</evidence>
<protein>
    <submittedName>
        <fullName evidence="6">Uncharacterized protein</fullName>
    </submittedName>
</protein>
<keyword evidence="3" id="KW-0853">WD repeat</keyword>